<organism evidence="1">
    <name type="scientific">bioreactor metagenome</name>
    <dbReference type="NCBI Taxonomy" id="1076179"/>
    <lineage>
        <taxon>unclassified sequences</taxon>
        <taxon>metagenomes</taxon>
        <taxon>ecological metagenomes</taxon>
    </lineage>
</organism>
<accession>A0A645HCS2</accession>
<sequence>MPAPNMLIYCMPGRQQRGTMLMTVLPLQTKHGKLRCSTISPPVMNRMCFSSLPQQPTQSLCLAVSFQSARSMRLILTWTWLRARACVKKTALSMPLMYAPSGKDCSSIPICLSVILLSCRQTGINLKRPFKFSAEMVLFLLPFH</sequence>
<reference evidence="1" key="1">
    <citation type="submission" date="2019-08" db="EMBL/GenBank/DDBJ databases">
        <authorList>
            <person name="Kucharzyk K."/>
            <person name="Murdoch R.W."/>
            <person name="Higgins S."/>
            <person name="Loffler F."/>
        </authorList>
    </citation>
    <scope>NUCLEOTIDE SEQUENCE</scope>
</reference>
<comment type="caution">
    <text evidence="1">The sequence shown here is derived from an EMBL/GenBank/DDBJ whole genome shotgun (WGS) entry which is preliminary data.</text>
</comment>
<proteinExistence type="predicted"/>
<dbReference type="EMBL" id="VSSQ01086629">
    <property type="protein sequence ID" value="MPN33894.1"/>
    <property type="molecule type" value="Genomic_DNA"/>
</dbReference>
<name>A0A645HCS2_9ZZZZ</name>
<gene>
    <name evidence="1" type="ORF">SDC9_181386</name>
</gene>
<dbReference type="AlphaFoldDB" id="A0A645HCS2"/>
<evidence type="ECO:0000313" key="1">
    <source>
        <dbReference type="EMBL" id="MPN33894.1"/>
    </source>
</evidence>
<protein>
    <submittedName>
        <fullName evidence="1">Uncharacterized protein</fullName>
    </submittedName>
</protein>